<keyword evidence="2" id="KW-1185">Reference proteome</keyword>
<dbReference type="EMBL" id="JACBKZ010000011">
    <property type="protein sequence ID" value="KAF5939657.1"/>
    <property type="molecule type" value="Genomic_DNA"/>
</dbReference>
<proteinExistence type="predicted"/>
<name>A0A7J7GGN9_CAMSI</name>
<accession>A0A7J7GGN9</accession>
<comment type="caution">
    <text evidence="1">The sequence shown here is derived from an EMBL/GenBank/DDBJ whole genome shotgun (WGS) entry which is preliminary data.</text>
</comment>
<reference evidence="1 2" key="2">
    <citation type="submission" date="2020-07" db="EMBL/GenBank/DDBJ databases">
        <title>Genome assembly of wild tea tree DASZ reveals pedigree and selection history of tea varieties.</title>
        <authorList>
            <person name="Zhang W."/>
        </authorList>
    </citation>
    <scope>NUCLEOTIDE SEQUENCE [LARGE SCALE GENOMIC DNA]</scope>
    <source>
        <strain evidence="2">cv. G240</strain>
        <tissue evidence="1">Leaf</tissue>
    </source>
</reference>
<evidence type="ECO:0000313" key="1">
    <source>
        <dbReference type="EMBL" id="KAF5939657.1"/>
    </source>
</evidence>
<gene>
    <name evidence="1" type="ORF">HYC85_023916</name>
</gene>
<evidence type="ECO:0000313" key="2">
    <source>
        <dbReference type="Proteomes" id="UP000593564"/>
    </source>
</evidence>
<protein>
    <submittedName>
        <fullName evidence="1">Uncharacterized protein</fullName>
    </submittedName>
</protein>
<organism evidence="1 2">
    <name type="scientific">Camellia sinensis</name>
    <name type="common">Tea plant</name>
    <name type="synonym">Thea sinensis</name>
    <dbReference type="NCBI Taxonomy" id="4442"/>
    <lineage>
        <taxon>Eukaryota</taxon>
        <taxon>Viridiplantae</taxon>
        <taxon>Streptophyta</taxon>
        <taxon>Embryophyta</taxon>
        <taxon>Tracheophyta</taxon>
        <taxon>Spermatophyta</taxon>
        <taxon>Magnoliopsida</taxon>
        <taxon>eudicotyledons</taxon>
        <taxon>Gunneridae</taxon>
        <taxon>Pentapetalae</taxon>
        <taxon>asterids</taxon>
        <taxon>Ericales</taxon>
        <taxon>Theaceae</taxon>
        <taxon>Camellia</taxon>
    </lineage>
</organism>
<dbReference type="Proteomes" id="UP000593564">
    <property type="component" value="Unassembled WGS sequence"/>
</dbReference>
<sequence length="50" mass="5573">MPLSISSCKHTAVISNGLRKYGPLPTFSALLNRRRNIGKSFRGEETQINI</sequence>
<dbReference type="AlphaFoldDB" id="A0A7J7GGN9"/>
<reference evidence="2" key="1">
    <citation type="journal article" date="2020" name="Nat. Commun.">
        <title>Genome assembly of wild tea tree DASZ reveals pedigree and selection history of tea varieties.</title>
        <authorList>
            <person name="Zhang W."/>
            <person name="Zhang Y."/>
            <person name="Qiu H."/>
            <person name="Guo Y."/>
            <person name="Wan H."/>
            <person name="Zhang X."/>
            <person name="Scossa F."/>
            <person name="Alseekh S."/>
            <person name="Zhang Q."/>
            <person name="Wang P."/>
            <person name="Xu L."/>
            <person name="Schmidt M.H."/>
            <person name="Jia X."/>
            <person name="Li D."/>
            <person name="Zhu A."/>
            <person name="Guo F."/>
            <person name="Chen W."/>
            <person name="Ni D."/>
            <person name="Usadel B."/>
            <person name="Fernie A.R."/>
            <person name="Wen W."/>
        </authorList>
    </citation>
    <scope>NUCLEOTIDE SEQUENCE [LARGE SCALE GENOMIC DNA]</scope>
    <source>
        <strain evidence="2">cv. G240</strain>
    </source>
</reference>